<dbReference type="AlphaFoldDB" id="A0A4U3MQZ6"/>
<name>A0A4U3MQZ6_ENTFL</name>
<evidence type="ECO:0000259" key="1">
    <source>
        <dbReference type="PROSITE" id="PS51819"/>
    </source>
</evidence>
<sequence length="34" mass="3873">MNTQILGLHHVTAMTSSAEKIYHFFTDILGLRLI</sequence>
<comment type="caution">
    <text evidence="2">The sequence shown here is derived from an EMBL/GenBank/DDBJ whole genome shotgun (WGS) entry which is preliminary data.</text>
</comment>
<gene>
    <name evidence="2" type="ORF">EY666_02260</name>
</gene>
<keyword evidence="2" id="KW-0223">Dioxygenase</keyword>
<accession>A0A4U3MQZ6</accession>
<dbReference type="PROSITE" id="PS51819">
    <property type="entry name" value="VOC"/>
    <property type="match status" value="1"/>
</dbReference>
<dbReference type="InterPro" id="IPR029068">
    <property type="entry name" value="Glyas_Bleomycin-R_OHBP_Dase"/>
</dbReference>
<protein>
    <submittedName>
        <fullName evidence="2">Ring-cleaving dioxygenase</fullName>
    </submittedName>
</protein>
<reference evidence="2 3" key="1">
    <citation type="submission" date="2019-02" db="EMBL/GenBank/DDBJ databases">
        <title>Bacteria dissemination in different level of health care in South Africa: the effectiveness of infections prevention and control.</title>
        <authorList>
            <person name="Shobo C."/>
            <person name="Amoako D.G."/>
            <person name="Allam M."/>
            <person name="Ismail A."/>
            <person name="Bester L.A."/>
            <person name="Essack S.Y."/>
        </authorList>
    </citation>
    <scope>NUCLEOTIDE SEQUENCE [LARGE SCALE GENOMIC DNA]</scope>
    <source>
        <strain evidence="2 3">2SIL2</strain>
    </source>
</reference>
<dbReference type="InterPro" id="IPR037523">
    <property type="entry name" value="VOC_core"/>
</dbReference>
<evidence type="ECO:0000313" key="2">
    <source>
        <dbReference type="EMBL" id="TKK91184.1"/>
    </source>
</evidence>
<dbReference type="EMBL" id="SIYF01000048">
    <property type="protein sequence ID" value="TKK91184.1"/>
    <property type="molecule type" value="Genomic_DNA"/>
</dbReference>
<feature type="non-terminal residue" evidence="2">
    <location>
        <position position="34"/>
    </location>
</feature>
<proteinExistence type="predicted"/>
<feature type="domain" description="VOC" evidence="1">
    <location>
        <begin position="7"/>
        <end position="34"/>
    </location>
</feature>
<dbReference type="SUPFAM" id="SSF54593">
    <property type="entry name" value="Glyoxalase/Bleomycin resistance protein/Dihydroxybiphenyl dioxygenase"/>
    <property type="match status" value="1"/>
</dbReference>
<evidence type="ECO:0000313" key="3">
    <source>
        <dbReference type="Proteomes" id="UP000305511"/>
    </source>
</evidence>
<dbReference type="Proteomes" id="UP000305511">
    <property type="component" value="Unassembled WGS sequence"/>
</dbReference>
<keyword evidence="2" id="KW-0560">Oxidoreductase</keyword>
<dbReference type="Gene3D" id="3.10.180.10">
    <property type="entry name" value="2,3-Dihydroxybiphenyl 1,2-Dioxygenase, domain 1"/>
    <property type="match status" value="1"/>
</dbReference>
<dbReference type="GO" id="GO:0051213">
    <property type="term" value="F:dioxygenase activity"/>
    <property type="evidence" value="ECO:0007669"/>
    <property type="project" value="UniProtKB-KW"/>
</dbReference>
<organism evidence="2 3">
    <name type="scientific">Enterococcus faecalis</name>
    <name type="common">Streptococcus faecalis</name>
    <dbReference type="NCBI Taxonomy" id="1351"/>
    <lineage>
        <taxon>Bacteria</taxon>
        <taxon>Bacillati</taxon>
        <taxon>Bacillota</taxon>
        <taxon>Bacilli</taxon>
        <taxon>Lactobacillales</taxon>
        <taxon>Enterococcaceae</taxon>
        <taxon>Enterococcus</taxon>
    </lineage>
</organism>